<dbReference type="SMART" id="SM01321">
    <property type="entry name" value="Y1_Tnp"/>
    <property type="match status" value="1"/>
</dbReference>
<dbReference type="GO" id="GO:0004803">
    <property type="term" value="F:transposase activity"/>
    <property type="evidence" value="ECO:0007669"/>
    <property type="project" value="InterPro"/>
</dbReference>
<dbReference type="PANTHER" id="PTHR36966:SF1">
    <property type="entry name" value="REP-ASSOCIATED TYROSINE TRANSPOSASE"/>
    <property type="match status" value="1"/>
</dbReference>
<dbReference type="InterPro" id="IPR052715">
    <property type="entry name" value="RAYT_transposase"/>
</dbReference>
<evidence type="ECO:0000313" key="3">
    <source>
        <dbReference type="Proteomes" id="UP000544222"/>
    </source>
</evidence>
<evidence type="ECO:0000313" key="2">
    <source>
        <dbReference type="EMBL" id="MBB3186810.1"/>
    </source>
</evidence>
<dbReference type="Gene3D" id="3.30.70.1290">
    <property type="entry name" value="Transposase IS200-like"/>
    <property type="match status" value="1"/>
</dbReference>
<dbReference type="AlphaFoldDB" id="A0A7W5DQ97"/>
<dbReference type="Proteomes" id="UP000544222">
    <property type="component" value="Unassembled WGS sequence"/>
</dbReference>
<dbReference type="SUPFAM" id="SSF143422">
    <property type="entry name" value="Transposase IS200-like"/>
    <property type="match status" value="1"/>
</dbReference>
<keyword evidence="3" id="KW-1185">Reference proteome</keyword>
<proteinExistence type="predicted"/>
<dbReference type="RefSeq" id="WP_183412650.1">
    <property type="nucleotide sequence ID" value="NZ_JACHYB010000001.1"/>
</dbReference>
<dbReference type="InterPro" id="IPR002686">
    <property type="entry name" value="Transposase_17"/>
</dbReference>
<protein>
    <submittedName>
        <fullName evidence="2">REP element-mobilizing transposase RayT</fullName>
    </submittedName>
</protein>
<organism evidence="2 3">
    <name type="scientific">Microbacter margulisiae</name>
    <dbReference type="NCBI Taxonomy" id="1350067"/>
    <lineage>
        <taxon>Bacteria</taxon>
        <taxon>Pseudomonadati</taxon>
        <taxon>Bacteroidota</taxon>
        <taxon>Bacteroidia</taxon>
        <taxon>Bacteroidales</taxon>
        <taxon>Porphyromonadaceae</taxon>
        <taxon>Microbacter</taxon>
    </lineage>
</organism>
<dbReference type="GO" id="GO:0043565">
    <property type="term" value="F:sequence-specific DNA binding"/>
    <property type="evidence" value="ECO:0007669"/>
    <property type="project" value="TreeGrafter"/>
</dbReference>
<accession>A0A7W5DQ97</accession>
<comment type="caution">
    <text evidence="2">The sequence shown here is derived from an EMBL/GenBank/DDBJ whole genome shotgun (WGS) entry which is preliminary data.</text>
</comment>
<dbReference type="GO" id="GO:0006313">
    <property type="term" value="P:DNA transposition"/>
    <property type="evidence" value="ECO:0007669"/>
    <property type="project" value="InterPro"/>
</dbReference>
<dbReference type="PANTHER" id="PTHR36966">
    <property type="entry name" value="REP-ASSOCIATED TYROSINE TRANSPOSASE"/>
    <property type="match status" value="1"/>
</dbReference>
<name>A0A7W5DQ97_9PORP</name>
<reference evidence="2 3" key="1">
    <citation type="submission" date="2020-08" db="EMBL/GenBank/DDBJ databases">
        <title>Genomic Encyclopedia of Type Strains, Phase IV (KMG-IV): sequencing the most valuable type-strain genomes for metagenomic binning, comparative biology and taxonomic classification.</title>
        <authorList>
            <person name="Goeker M."/>
        </authorList>
    </citation>
    <scope>NUCLEOTIDE SEQUENCE [LARGE SCALE GENOMIC DNA]</scope>
    <source>
        <strain evidence="2 3">DSM 27471</strain>
    </source>
</reference>
<gene>
    <name evidence="2" type="ORF">FHX64_000973</name>
</gene>
<dbReference type="EMBL" id="JACHYB010000001">
    <property type="protein sequence ID" value="MBB3186810.1"/>
    <property type="molecule type" value="Genomic_DNA"/>
</dbReference>
<feature type="domain" description="Transposase IS200-like" evidence="1">
    <location>
        <begin position="22"/>
        <end position="178"/>
    </location>
</feature>
<dbReference type="InterPro" id="IPR036515">
    <property type="entry name" value="Transposase_17_sf"/>
</dbReference>
<sequence length="190" mass="22296">MSTDKFQNKYRILSARASWHDYNGGDYFITVCTKNREHYFGEIRNDEMILSEIGKYAVENLKQINGHYPNCEIPLFVVMPNHIHAIVVIDFVETMCTSSLQSTPSANERWKNILVDEKMQSISARRGKLSTAMGGFKRAITRFSNENDIDFGWQSRFHDHIIRNQDEMNRIATYIENNVLMWKEDKIYTE</sequence>
<evidence type="ECO:0000259" key="1">
    <source>
        <dbReference type="SMART" id="SM01321"/>
    </source>
</evidence>